<dbReference type="Pfam" id="PF25000">
    <property type="entry name" value="DUF7779"/>
    <property type="match status" value="1"/>
</dbReference>
<dbReference type="GO" id="GO:0043531">
    <property type="term" value="F:ADP binding"/>
    <property type="evidence" value="ECO:0007669"/>
    <property type="project" value="InterPro"/>
</dbReference>
<dbReference type="Gene3D" id="1.25.40.10">
    <property type="entry name" value="Tetratricopeptide repeat domain"/>
    <property type="match status" value="2"/>
</dbReference>
<dbReference type="SUPFAM" id="SSF48452">
    <property type="entry name" value="TPR-like"/>
    <property type="match status" value="2"/>
</dbReference>
<dbReference type="Gene3D" id="3.40.50.300">
    <property type="entry name" value="P-loop containing nucleotide triphosphate hydrolases"/>
    <property type="match status" value="1"/>
</dbReference>
<dbReference type="AlphaFoldDB" id="A0A2P8IAW7"/>
<dbReference type="Pfam" id="PF13424">
    <property type="entry name" value="TPR_12"/>
    <property type="match status" value="1"/>
</dbReference>
<gene>
    <name evidence="3" type="ORF">B0I31_105572</name>
</gene>
<dbReference type="InterPro" id="IPR053137">
    <property type="entry name" value="NLR-like"/>
</dbReference>
<proteinExistence type="predicted"/>
<dbReference type="SUPFAM" id="SSF52540">
    <property type="entry name" value="P-loop containing nucleoside triphosphate hydrolases"/>
    <property type="match status" value="1"/>
</dbReference>
<feature type="domain" description="DUF7779" evidence="2">
    <location>
        <begin position="315"/>
        <end position="396"/>
    </location>
</feature>
<dbReference type="InterPro" id="IPR011990">
    <property type="entry name" value="TPR-like_helical_dom_sf"/>
</dbReference>
<dbReference type="Pfam" id="PF13374">
    <property type="entry name" value="TPR_10"/>
    <property type="match status" value="5"/>
</dbReference>
<evidence type="ECO:0000313" key="3">
    <source>
        <dbReference type="EMBL" id="PSL55603.1"/>
    </source>
</evidence>
<dbReference type="Pfam" id="PF00931">
    <property type="entry name" value="NB-ARC"/>
    <property type="match status" value="1"/>
</dbReference>
<evidence type="ECO:0000259" key="1">
    <source>
        <dbReference type="Pfam" id="PF00931"/>
    </source>
</evidence>
<comment type="caution">
    <text evidence="3">The sequence shown here is derived from an EMBL/GenBank/DDBJ whole genome shotgun (WGS) entry which is preliminary data.</text>
</comment>
<dbReference type="PANTHER" id="PTHR46082">
    <property type="entry name" value="ATP/GTP-BINDING PROTEIN-RELATED"/>
    <property type="match status" value="1"/>
</dbReference>
<organism evidence="3 4">
    <name type="scientific">Saccharothrix carnea</name>
    <dbReference type="NCBI Taxonomy" id="1280637"/>
    <lineage>
        <taxon>Bacteria</taxon>
        <taxon>Bacillati</taxon>
        <taxon>Actinomycetota</taxon>
        <taxon>Actinomycetes</taxon>
        <taxon>Pseudonocardiales</taxon>
        <taxon>Pseudonocardiaceae</taxon>
        <taxon>Saccharothrix</taxon>
    </lineage>
</organism>
<dbReference type="EMBL" id="PYAX01000005">
    <property type="protein sequence ID" value="PSL55603.1"/>
    <property type="molecule type" value="Genomic_DNA"/>
</dbReference>
<feature type="domain" description="NB-ARC" evidence="1">
    <location>
        <begin position="81"/>
        <end position="214"/>
    </location>
</feature>
<keyword evidence="4" id="KW-1185">Reference proteome</keyword>
<sequence>MPEVRQDANASEHGIAVQAGRDAAVTIHQAAAEPVRVVWPVRVGAVPLTADCYQDRAAGRRMVEALTSEGAAARVPAATAVLHGLGGVGKTQIAARHARRVWLDPSVDVAVWITATSRDAVVTGYADTARRLLLVGNDAEPERAAGALLEWLAATDRRWLIVLDDFTRPADLRDLWPSHDRTGQLLVTTRHQDAAVARRDWEMIEVGVFDPAESSAYLRERLPDVVADEEIEQLSRLAEDLGHLPVALAQAAAFIADKPLLSPTAYRARLADRRRLLAEVMPDEQSLPVGHRATVAATWSLSIDLADELRPAGLARPLLEIAALLDPAGIPTDVLTGQAVCGYLADRVGRPVDDEAAGDALGCLKQLSLITLDLTQPARAVRIHALVQWATRDAVPADRMPELAWTAGDALMQVWPETERDQTTAAGLRSNATTLWSNSEGYLLDPNPETGAHAVLFGIGRSLGRTGLTAQAVDHFHRLHTILHRHLGPDHPDTRATRGNLARWRGEAGDPAGAAQALVELLTDRLRVLGPDHPVTLTTRGNLARWRGEAGDPAGAAQALVELLTDHLRVLGPDHPATLTTRHNLAYWRGEAGDPAGAAQALVELLTDRLRVLGPDHPDTLTTRSNLARWRGRAGDPAGAAQALVELLTDHLRVLGPDHPDTLTTRNNLAYWQSEAGDPAGAAQAFAELLTDRLRVLGPDHPDTLTTRSNLARWRGRAGDPAGAAQAFAELLTDRLRVLGPDHPATLTTRHNLARWRKNAAD</sequence>
<dbReference type="Proteomes" id="UP000241118">
    <property type="component" value="Unassembled WGS sequence"/>
</dbReference>
<dbReference type="InterPro" id="IPR056681">
    <property type="entry name" value="DUF7779"/>
</dbReference>
<reference evidence="3 4" key="1">
    <citation type="submission" date="2018-03" db="EMBL/GenBank/DDBJ databases">
        <title>Genomic Encyclopedia of Type Strains, Phase III (KMG-III): the genomes of soil and plant-associated and newly described type strains.</title>
        <authorList>
            <person name="Whitman W."/>
        </authorList>
    </citation>
    <scope>NUCLEOTIDE SEQUENCE [LARGE SCALE GENOMIC DNA]</scope>
    <source>
        <strain evidence="3 4">CGMCC 4.7097</strain>
    </source>
</reference>
<protein>
    <submittedName>
        <fullName evidence="3">Tetratricopeptide repeat protein</fullName>
    </submittedName>
</protein>
<evidence type="ECO:0000313" key="4">
    <source>
        <dbReference type="Proteomes" id="UP000241118"/>
    </source>
</evidence>
<dbReference type="InterPro" id="IPR027417">
    <property type="entry name" value="P-loop_NTPase"/>
</dbReference>
<evidence type="ECO:0000259" key="2">
    <source>
        <dbReference type="Pfam" id="PF25000"/>
    </source>
</evidence>
<dbReference type="PANTHER" id="PTHR46082:SF6">
    <property type="entry name" value="AAA+ ATPASE DOMAIN-CONTAINING PROTEIN-RELATED"/>
    <property type="match status" value="1"/>
</dbReference>
<dbReference type="InterPro" id="IPR002182">
    <property type="entry name" value="NB-ARC"/>
</dbReference>
<name>A0A2P8IAW7_SACCR</name>
<accession>A0A2P8IAW7</accession>